<reference evidence="2 3" key="1">
    <citation type="submission" date="2020-09" db="EMBL/GenBank/DDBJ databases">
        <title>Sphingomonas sp., a new species isolated from pork steak.</title>
        <authorList>
            <person name="Heidler von Heilborn D."/>
        </authorList>
    </citation>
    <scope>NUCLEOTIDE SEQUENCE [LARGE SCALE GENOMIC DNA]</scope>
    <source>
        <strain evidence="3">S8-3T</strain>
    </source>
</reference>
<protein>
    <submittedName>
        <fullName evidence="2">Uncharacterized protein</fullName>
    </submittedName>
</protein>
<sequence length="67" mass="6848">MMFSRLFRSRWAALFWACGVLWTAVDVAGYAPAAKPASAGNASEDALGDAVNNGDLAILANAMGTGG</sequence>
<feature type="signal peptide" evidence="1">
    <location>
        <begin position="1"/>
        <end position="33"/>
    </location>
</feature>
<evidence type="ECO:0000313" key="3">
    <source>
        <dbReference type="Proteomes" id="UP000516148"/>
    </source>
</evidence>
<dbReference type="AlphaFoldDB" id="A0A7H0LEN7"/>
<dbReference type="EMBL" id="CP061038">
    <property type="protein sequence ID" value="QNQ08140.1"/>
    <property type="molecule type" value="Genomic_DNA"/>
</dbReference>
<evidence type="ECO:0000313" key="2">
    <source>
        <dbReference type="EMBL" id="QNQ08140.1"/>
    </source>
</evidence>
<proteinExistence type="predicted"/>
<feature type="chain" id="PRO_5028914863" evidence="1">
    <location>
        <begin position="34"/>
        <end position="67"/>
    </location>
</feature>
<dbReference type="KEGG" id="spap:H3Z74_15350"/>
<dbReference type="Proteomes" id="UP000516148">
    <property type="component" value="Chromosome"/>
</dbReference>
<keyword evidence="1" id="KW-0732">Signal</keyword>
<accession>A0A7H0LEN7</accession>
<gene>
    <name evidence="2" type="ORF">H3Z74_15350</name>
</gene>
<organism evidence="2 3">
    <name type="scientific">Sphingomonas alpina</name>
    <dbReference type="NCBI Taxonomy" id="653931"/>
    <lineage>
        <taxon>Bacteria</taxon>
        <taxon>Pseudomonadati</taxon>
        <taxon>Pseudomonadota</taxon>
        <taxon>Alphaproteobacteria</taxon>
        <taxon>Sphingomonadales</taxon>
        <taxon>Sphingomonadaceae</taxon>
        <taxon>Sphingomonas</taxon>
    </lineage>
</organism>
<name>A0A7H0LEN7_9SPHN</name>
<evidence type="ECO:0000256" key="1">
    <source>
        <dbReference type="SAM" id="SignalP"/>
    </source>
</evidence>
<keyword evidence="3" id="KW-1185">Reference proteome</keyword>